<evidence type="ECO:0000313" key="1">
    <source>
        <dbReference type="EMBL" id="MFC4542885.1"/>
    </source>
</evidence>
<accession>A0ABD5PRG1</accession>
<keyword evidence="2" id="KW-1185">Reference proteome</keyword>
<evidence type="ECO:0008006" key="3">
    <source>
        <dbReference type="Google" id="ProtNLM"/>
    </source>
</evidence>
<comment type="caution">
    <text evidence="1">The sequence shown here is derived from an EMBL/GenBank/DDBJ whole genome shotgun (WGS) entry which is preliminary data.</text>
</comment>
<evidence type="ECO:0000313" key="2">
    <source>
        <dbReference type="Proteomes" id="UP001595898"/>
    </source>
</evidence>
<dbReference type="EMBL" id="JBHSFA010000007">
    <property type="protein sequence ID" value="MFC4542885.1"/>
    <property type="molecule type" value="Genomic_DNA"/>
</dbReference>
<proteinExistence type="predicted"/>
<dbReference type="AlphaFoldDB" id="A0ABD5PRG1"/>
<dbReference type="RefSeq" id="WP_250140427.1">
    <property type="nucleotide sequence ID" value="NZ_JALIQP010000002.1"/>
</dbReference>
<reference evidence="1 2" key="1">
    <citation type="journal article" date="2019" name="Int. J. Syst. Evol. Microbiol.">
        <title>The Global Catalogue of Microorganisms (GCM) 10K type strain sequencing project: providing services to taxonomists for standard genome sequencing and annotation.</title>
        <authorList>
            <consortium name="The Broad Institute Genomics Platform"/>
            <consortium name="The Broad Institute Genome Sequencing Center for Infectious Disease"/>
            <person name="Wu L."/>
            <person name="Ma J."/>
        </authorList>
    </citation>
    <scope>NUCLEOTIDE SEQUENCE [LARGE SCALE GENOMIC DNA]</scope>
    <source>
        <strain evidence="1 2">WLHS5</strain>
    </source>
</reference>
<name>A0ABD5PRG1_9EURY</name>
<gene>
    <name evidence="1" type="ORF">ACFO5R_13235</name>
</gene>
<dbReference type="Proteomes" id="UP001595898">
    <property type="component" value="Unassembled WGS sequence"/>
</dbReference>
<organism evidence="1 2">
    <name type="scientific">Halosolutus amylolyticus</name>
    <dbReference type="NCBI Taxonomy" id="2932267"/>
    <lineage>
        <taxon>Archaea</taxon>
        <taxon>Methanobacteriati</taxon>
        <taxon>Methanobacteriota</taxon>
        <taxon>Stenosarchaea group</taxon>
        <taxon>Halobacteria</taxon>
        <taxon>Halobacteriales</taxon>
        <taxon>Natrialbaceae</taxon>
        <taxon>Halosolutus</taxon>
    </lineage>
</organism>
<sequence>MGSELTCPDCETTIESKAQLVEGHEVTEVEFDGNDISLYGNRNLFLCKNCKRPLGVPK</sequence>
<protein>
    <recommendedName>
        <fullName evidence="3">Small CPxCG-related zinc finger protein</fullName>
    </recommendedName>
</protein>